<dbReference type="eggNOG" id="COG0845">
    <property type="taxonomic scope" value="Bacteria"/>
</dbReference>
<evidence type="ECO:0000259" key="7">
    <source>
        <dbReference type="Pfam" id="PF25973"/>
    </source>
</evidence>
<dbReference type="NCBIfam" id="TIGR03794">
    <property type="entry name" value="NHLM_micro_HlyD"/>
    <property type="match status" value="1"/>
</dbReference>
<dbReference type="Proteomes" id="UP000013520">
    <property type="component" value="Chromosome"/>
</dbReference>
<dbReference type="STRING" id="767817.Desgi_2848"/>
<evidence type="ECO:0000256" key="5">
    <source>
        <dbReference type="ARBA" id="ARBA00023136"/>
    </source>
</evidence>
<dbReference type="KEGG" id="dgi:Desgi_2848"/>
<proteinExistence type="inferred from homology"/>
<dbReference type="HOGENOM" id="CLU_028453_0_0_9"/>
<dbReference type="InterPro" id="IPR058647">
    <property type="entry name" value="BSH_CzcB-like"/>
</dbReference>
<accession>R4KI09</accession>
<feature type="transmembrane region" description="Helical" evidence="6">
    <location>
        <begin position="30"/>
        <end position="49"/>
    </location>
</feature>
<protein>
    <submittedName>
        <fullName evidence="8">NHLM bacteriocin system secretion protein</fullName>
    </submittedName>
</protein>
<sequence>MDLFRKTALEKLSSPEQLDLFTTFTSPRGWVALFGLACLVLTILLWGFYGSIPGTVSVRGILVGQGGIAPVAAGTTGQVSDVKVSVGDTVQKGEVVARIFDPQWTKNFEESLSERELTLLREKIEQESRVISPYAGRILEVNAVRGEWVKPGDPVMRVAVKGKEQRELEAVLFIPLEEGKTVRPGMEVQVAPSTVRKEEFGYILGRVRAVSEFPATTDSMMRLLGNKELVEKLAGQGASVEVHVDLIPAEGNVSGFKWSSRKGPSVIIDSGTLCRGQIIMYRMRPVELVFPKYSEF</sequence>
<dbReference type="GO" id="GO:0016020">
    <property type="term" value="C:membrane"/>
    <property type="evidence" value="ECO:0007669"/>
    <property type="project" value="UniProtKB-SubCell"/>
</dbReference>
<reference evidence="8 9" key="1">
    <citation type="submission" date="2012-01" db="EMBL/GenBank/DDBJ databases">
        <title>Complete sequence of Desulfotomaculum gibsoniae DSM 7213.</title>
        <authorList>
            <consortium name="US DOE Joint Genome Institute"/>
            <person name="Lucas S."/>
            <person name="Han J."/>
            <person name="Lapidus A."/>
            <person name="Cheng J.-F."/>
            <person name="Goodwin L."/>
            <person name="Pitluck S."/>
            <person name="Peters L."/>
            <person name="Ovchinnikova G."/>
            <person name="Teshima H."/>
            <person name="Detter J.C."/>
            <person name="Han C."/>
            <person name="Tapia R."/>
            <person name="Land M."/>
            <person name="Hauser L."/>
            <person name="Kyrpides N."/>
            <person name="Ivanova N."/>
            <person name="Pagani I."/>
            <person name="Parshina S."/>
            <person name="Plugge C."/>
            <person name="Muyzer G."/>
            <person name="Kuever J."/>
            <person name="Ivanova A."/>
            <person name="Nazina T."/>
            <person name="Klenk H.-P."/>
            <person name="Brambilla E."/>
            <person name="Spring S."/>
            <person name="Stams A.F."/>
            <person name="Woyke T."/>
        </authorList>
    </citation>
    <scope>NUCLEOTIDE SEQUENCE [LARGE SCALE GENOMIC DNA]</scope>
    <source>
        <strain evidence="8 9">DSM 7213</strain>
    </source>
</reference>
<dbReference type="OrthoDB" id="8439633at2"/>
<gene>
    <name evidence="8" type="ORF">Desgi_2848</name>
</gene>
<dbReference type="PANTHER" id="PTHR30386">
    <property type="entry name" value="MEMBRANE FUSION SUBUNIT OF EMRAB-TOLC MULTIDRUG EFFLUX PUMP"/>
    <property type="match status" value="1"/>
</dbReference>
<keyword evidence="4 6" id="KW-1133">Transmembrane helix</keyword>
<keyword evidence="3 6" id="KW-0812">Transmembrane</keyword>
<dbReference type="InterPro" id="IPR011053">
    <property type="entry name" value="Single_hybrid_motif"/>
</dbReference>
<keyword evidence="5 6" id="KW-0472">Membrane</keyword>
<name>R4KI09_9FIRM</name>
<dbReference type="Gene3D" id="2.40.50.100">
    <property type="match status" value="1"/>
</dbReference>
<dbReference type="InterPro" id="IPR022275">
    <property type="entry name" value="NHPM_bacteriocin_SS_HylD"/>
</dbReference>
<dbReference type="EMBL" id="CP003273">
    <property type="protein sequence ID" value="AGL02249.1"/>
    <property type="molecule type" value="Genomic_DNA"/>
</dbReference>
<organism evidence="8 9">
    <name type="scientific">Desulfoscipio gibsoniae DSM 7213</name>
    <dbReference type="NCBI Taxonomy" id="767817"/>
    <lineage>
        <taxon>Bacteria</taxon>
        <taxon>Bacillati</taxon>
        <taxon>Bacillota</taxon>
        <taxon>Clostridia</taxon>
        <taxon>Eubacteriales</taxon>
        <taxon>Desulfallaceae</taxon>
        <taxon>Desulfoscipio</taxon>
    </lineage>
</organism>
<evidence type="ECO:0000256" key="6">
    <source>
        <dbReference type="SAM" id="Phobius"/>
    </source>
</evidence>
<feature type="domain" description="CzcB-like barrel-sandwich hybrid" evidence="7">
    <location>
        <begin position="69"/>
        <end position="159"/>
    </location>
</feature>
<evidence type="ECO:0000256" key="4">
    <source>
        <dbReference type="ARBA" id="ARBA00022989"/>
    </source>
</evidence>
<dbReference type="InterPro" id="IPR050739">
    <property type="entry name" value="MFP"/>
</dbReference>
<keyword evidence="9" id="KW-1185">Reference proteome</keyword>
<evidence type="ECO:0000256" key="3">
    <source>
        <dbReference type="ARBA" id="ARBA00022692"/>
    </source>
</evidence>
<evidence type="ECO:0000256" key="1">
    <source>
        <dbReference type="ARBA" id="ARBA00004167"/>
    </source>
</evidence>
<evidence type="ECO:0000256" key="2">
    <source>
        <dbReference type="ARBA" id="ARBA00009477"/>
    </source>
</evidence>
<evidence type="ECO:0000313" key="8">
    <source>
        <dbReference type="EMBL" id="AGL02249.1"/>
    </source>
</evidence>
<dbReference type="SUPFAM" id="SSF51230">
    <property type="entry name" value="Single hybrid motif"/>
    <property type="match status" value="1"/>
</dbReference>
<comment type="similarity">
    <text evidence="2">Belongs to the membrane fusion protein (MFP) (TC 8.A.1) family.</text>
</comment>
<dbReference type="RefSeq" id="WP_006523568.1">
    <property type="nucleotide sequence ID" value="NC_021184.1"/>
</dbReference>
<dbReference type="PANTHER" id="PTHR30386:SF26">
    <property type="entry name" value="TRANSPORT PROTEIN COMB"/>
    <property type="match status" value="1"/>
</dbReference>
<comment type="subcellular location">
    <subcellularLocation>
        <location evidence="1">Membrane</location>
        <topology evidence="1">Single-pass membrane protein</topology>
    </subcellularLocation>
</comment>
<dbReference type="Pfam" id="PF25973">
    <property type="entry name" value="BSH_CzcB"/>
    <property type="match status" value="1"/>
</dbReference>
<evidence type="ECO:0000313" key="9">
    <source>
        <dbReference type="Proteomes" id="UP000013520"/>
    </source>
</evidence>
<dbReference type="AlphaFoldDB" id="R4KI09"/>